<dbReference type="GO" id="GO:0016787">
    <property type="term" value="F:hydrolase activity"/>
    <property type="evidence" value="ECO:0007669"/>
    <property type="project" value="UniProtKB-KW"/>
</dbReference>
<dbReference type="PRINTS" id="PR00111">
    <property type="entry name" value="ABHYDROLASE"/>
</dbReference>
<dbReference type="OrthoDB" id="9780765at2"/>
<reference evidence="2 3" key="2">
    <citation type="submission" date="2018-03" db="EMBL/GenBank/DDBJ databases">
        <title>The ancient ancestry and fast evolution of plastids.</title>
        <authorList>
            <person name="Moore K.R."/>
            <person name="Magnabosco C."/>
            <person name="Momper L."/>
            <person name="Gold D.A."/>
            <person name="Bosak T."/>
            <person name="Fournier G.P."/>
        </authorList>
    </citation>
    <scope>NUCLEOTIDE SEQUENCE [LARGE SCALE GENOMIC DNA]</scope>
    <source>
        <strain evidence="2 3">ULC18</strain>
    </source>
</reference>
<evidence type="ECO:0000259" key="1">
    <source>
        <dbReference type="Pfam" id="PF12697"/>
    </source>
</evidence>
<evidence type="ECO:0000313" key="2">
    <source>
        <dbReference type="EMBL" id="PSB26630.1"/>
    </source>
</evidence>
<dbReference type="RefSeq" id="WP_106257891.1">
    <property type="nucleotide sequence ID" value="NZ_CAWNSW010000040.1"/>
</dbReference>
<gene>
    <name evidence="2" type="ORF">C7B82_19175</name>
</gene>
<dbReference type="PANTHER" id="PTHR43689:SF8">
    <property type="entry name" value="ALPHA_BETA-HYDROLASES SUPERFAMILY PROTEIN"/>
    <property type="match status" value="1"/>
</dbReference>
<keyword evidence="2" id="KW-0378">Hydrolase</keyword>
<accession>A0A2T1E1P4</accession>
<proteinExistence type="predicted"/>
<evidence type="ECO:0000313" key="3">
    <source>
        <dbReference type="Proteomes" id="UP000239576"/>
    </source>
</evidence>
<sequence length="303" mass="33960">MQTHDFLPDSIAQLTAEESVSLVQAMQRCSIATPLCPRPIETAFVQQSGDGIPILLLHGFDSSLLEFRYLLPLLQHQSTWLLDLLGFGFTARPATVACTPDYIKTHLYHFWHTQIRQPMILVGASMGGAVAIDFTLSHPEIFAKLVLIDSVGYTGPPPYVKFLFPPLDYWAVEYLRQRKLKALEFSTSTNADPDLLDLLRCSVIHTEMPGWHDSMVSFTKSGGYSFLGENACMSHGHRIGHITNPTLILWGEADDVLGTDDAKKFHRDIAGSQLIWIRDSKHVPHIEQPQVTAKHILDFSLQN</sequence>
<dbReference type="PANTHER" id="PTHR43689">
    <property type="entry name" value="HYDROLASE"/>
    <property type="match status" value="1"/>
</dbReference>
<reference evidence="3" key="1">
    <citation type="submission" date="2018-02" db="EMBL/GenBank/DDBJ databases">
        <authorList>
            <person name="Moore K."/>
            <person name="Momper L."/>
        </authorList>
    </citation>
    <scope>NUCLEOTIDE SEQUENCE [LARGE SCALE GENOMIC DNA]</scope>
    <source>
        <strain evidence="3">ULC18</strain>
    </source>
</reference>
<dbReference type="InterPro" id="IPR000073">
    <property type="entry name" value="AB_hydrolase_1"/>
</dbReference>
<dbReference type="Gene3D" id="3.40.50.1820">
    <property type="entry name" value="alpha/beta hydrolase"/>
    <property type="match status" value="1"/>
</dbReference>
<dbReference type="EMBL" id="PVWK01000102">
    <property type="protein sequence ID" value="PSB26630.1"/>
    <property type="molecule type" value="Genomic_DNA"/>
</dbReference>
<dbReference type="Proteomes" id="UP000239576">
    <property type="component" value="Unassembled WGS sequence"/>
</dbReference>
<organism evidence="2 3">
    <name type="scientific">Stenomitos frigidus ULC18</name>
    <dbReference type="NCBI Taxonomy" id="2107698"/>
    <lineage>
        <taxon>Bacteria</taxon>
        <taxon>Bacillati</taxon>
        <taxon>Cyanobacteriota</taxon>
        <taxon>Cyanophyceae</taxon>
        <taxon>Leptolyngbyales</taxon>
        <taxon>Leptolyngbyaceae</taxon>
        <taxon>Stenomitos</taxon>
    </lineage>
</organism>
<protein>
    <submittedName>
        <fullName evidence="2">2-hydroxy-6-oxohepta-2,4-dienoate hydrolase</fullName>
    </submittedName>
</protein>
<dbReference type="InterPro" id="IPR029058">
    <property type="entry name" value="AB_hydrolase_fold"/>
</dbReference>
<keyword evidence="3" id="KW-1185">Reference proteome</keyword>
<dbReference type="SUPFAM" id="SSF53474">
    <property type="entry name" value="alpha/beta-Hydrolases"/>
    <property type="match status" value="1"/>
</dbReference>
<name>A0A2T1E1P4_9CYAN</name>
<comment type="caution">
    <text evidence="2">The sequence shown here is derived from an EMBL/GenBank/DDBJ whole genome shotgun (WGS) entry which is preliminary data.</text>
</comment>
<dbReference type="AlphaFoldDB" id="A0A2T1E1P4"/>
<feature type="domain" description="AB hydrolase-1" evidence="1">
    <location>
        <begin position="54"/>
        <end position="294"/>
    </location>
</feature>
<dbReference type="Pfam" id="PF12697">
    <property type="entry name" value="Abhydrolase_6"/>
    <property type="match status" value="1"/>
</dbReference>